<feature type="region of interest" description="Disordered" evidence="1">
    <location>
        <begin position="104"/>
        <end position="123"/>
    </location>
</feature>
<accession>A0A151WX08</accession>
<keyword evidence="3" id="KW-1185">Reference proteome</keyword>
<proteinExistence type="predicted"/>
<dbReference type="AlphaFoldDB" id="A0A151WX08"/>
<sequence>MHADIAPVTASIAEQLPRYSLHAQQIGTTLPPLPVPFLLSYRTNNLELKLRSDNLVHFVHVDESANSRIDNEKSIEKTLEKEKPHENNETKNLALRFARWHASNSNEQTDERTVSEETQSTIPDGGLPRHWRLLSLPGHSPSLSQVETRERKKKRKREENGLLILFFSHARMCYERIMCSQSANDNPIFVTRIYTCLSNLLTPILECLLTTAGVAKNHTLRAPFSQLVSKVVSYLFMNYATATTEIRRYPGLEAGRINGSIDPRSHSPTGFSNETTKFLFKQIVFRTSICCFNKNFSQINRNTKSKKTFFSVFCSRIEMLCNYEARGKYHLSRDAISSWLIIIALKYIKHDYIADGTCNMSELHAVFRTVISVQFVFDIHEFH</sequence>
<reference evidence="2 3" key="1">
    <citation type="submission" date="2015-09" db="EMBL/GenBank/DDBJ databases">
        <title>Trachymyrmex zeteki WGS genome.</title>
        <authorList>
            <person name="Nygaard S."/>
            <person name="Hu H."/>
            <person name="Boomsma J."/>
            <person name="Zhang G."/>
        </authorList>
    </citation>
    <scope>NUCLEOTIDE SEQUENCE [LARGE SCALE GENOMIC DNA]</scope>
    <source>
        <strain evidence="2">Tzet28-1</strain>
        <tissue evidence="2">Whole body</tissue>
    </source>
</reference>
<protein>
    <submittedName>
        <fullName evidence="2">Uncharacterized protein</fullName>
    </submittedName>
</protein>
<evidence type="ECO:0000313" key="3">
    <source>
        <dbReference type="Proteomes" id="UP000075809"/>
    </source>
</evidence>
<name>A0A151WX08_9HYME</name>
<evidence type="ECO:0000256" key="1">
    <source>
        <dbReference type="SAM" id="MobiDB-lite"/>
    </source>
</evidence>
<dbReference type="EMBL" id="KQ982691">
    <property type="protein sequence ID" value="KYQ52201.1"/>
    <property type="molecule type" value="Genomic_DNA"/>
</dbReference>
<gene>
    <name evidence="2" type="ORF">ALC60_08816</name>
</gene>
<dbReference type="Proteomes" id="UP000075809">
    <property type="component" value="Unassembled WGS sequence"/>
</dbReference>
<evidence type="ECO:0000313" key="2">
    <source>
        <dbReference type="EMBL" id="KYQ52201.1"/>
    </source>
</evidence>
<organism evidence="2 3">
    <name type="scientific">Mycetomoellerius zeteki</name>
    <dbReference type="NCBI Taxonomy" id="64791"/>
    <lineage>
        <taxon>Eukaryota</taxon>
        <taxon>Metazoa</taxon>
        <taxon>Ecdysozoa</taxon>
        <taxon>Arthropoda</taxon>
        <taxon>Hexapoda</taxon>
        <taxon>Insecta</taxon>
        <taxon>Pterygota</taxon>
        <taxon>Neoptera</taxon>
        <taxon>Endopterygota</taxon>
        <taxon>Hymenoptera</taxon>
        <taxon>Apocrita</taxon>
        <taxon>Aculeata</taxon>
        <taxon>Formicoidea</taxon>
        <taxon>Formicidae</taxon>
        <taxon>Myrmicinae</taxon>
        <taxon>Mycetomoellerius</taxon>
    </lineage>
</organism>